<dbReference type="Gene3D" id="3.90.1200.10">
    <property type="match status" value="1"/>
</dbReference>
<evidence type="ECO:0000259" key="1">
    <source>
        <dbReference type="SMART" id="SM00587"/>
    </source>
</evidence>
<dbReference type="InterPro" id="IPR012877">
    <property type="entry name" value="Dhs-27"/>
</dbReference>
<dbReference type="Pfam" id="PF07914">
    <property type="entry name" value="DUF1679"/>
    <property type="match status" value="2"/>
</dbReference>
<evidence type="ECO:0000313" key="2">
    <source>
        <dbReference type="EMBL" id="EYB84997.1"/>
    </source>
</evidence>
<protein>
    <recommendedName>
        <fullName evidence="1">CHK kinase-like domain-containing protein</fullName>
    </recommendedName>
</protein>
<accession>A0A016S3V0</accession>
<dbReference type="EMBL" id="JARK01001642">
    <property type="protein sequence ID" value="EYB84997.1"/>
    <property type="molecule type" value="Genomic_DNA"/>
</dbReference>
<dbReference type="InterPro" id="IPR052961">
    <property type="entry name" value="Oxido-Kinase-like_Enzymes"/>
</dbReference>
<proteinExistence type="predicted"/>
<dbReference type="AlphaFoldDB" id="A0A016S3V0"/>
<organism evidence="2 3">
    <name type="scientific">Ancylostoma ceylanicum</name>
    <dbReference type="NCBI Taxonomy" id="53326"/>
    <lineage>
        <taxon>Eukaryota</taxon>
        <taxon>Metazoa</taxon>
        <taxon>Ecdysozoa</taxon>
        <taxon>Nematoda</taxon>
        <taxon>Chromadorea</taxon>
        <taxon>Rhabditida</taxon>
        <taxon>Rhabditina</taxon>
        <taxon>Rhabditomorpha</taxon>
        <taxon>Strongyloidea</taxon>
        <taxon>Ancylostomatidae</taxon>
        <taxon>Ancylostomatinae</taxon>
        <taxon>Ancylostoma</taxon>
    </lineage>
</organism>
<comment type="caution">
    <text evidence="2">The sequence shown here is derived from an EMBL/GenBank/DDBJ whole genome shotgun (WGS) entry which is preliminary data.</text>
</comment>
<gene>
    <name evidence="2" type="primary">Acey_s0306.g1994</name>
    <name evidence="2" type="ORF">Y032_0306g1994</name>
</gene>
<dbReference type="SUPFAM" id="SSF56112">
    <property type="entry name" value="Protein kinase-like (PK-like)"/>
    <property type="match status" value="1"/>
</dbReference>
<reference evidence="3" key="1">
    <citation type="journal article" date="2015" name="Nat. Genet.">
        <title>The genome and transcriptome of the zoonotic hookworm Ancylostoma ceylanicum identify infection-specific gene families.</title>
        <authorList>
            <person name="Schwarz E.M."/>
            <person name="Hu Y."/>
            <person name="Antoshechkin I."/>
            <person name="Miller M.M."/>
            <person name="Sternberg P.W."/>
            <person name="Aroian R.V."/>
        </authorList>
    </citation>
    <scope>NUCLEOTIDE SEQUENCE</scope>
    <source>
        <strain evidence="3">HY135</strain>
    </source>
</reference>
<dbReference type="SMART" id="SM00587">
    <property type="entry name" value="CHK"/>
    <property type="match status" value="1"/>
</dbReference>
<dbReference type="PANTHER" id="PTHR23020">
    <property type="entry name" value="UNCHARACTERIZED NUCLEAR HORMONE RECEPTOR-RELATED"/>
    <property type="match status" value="1"/>
</dbReference>
<name>A0A016S3V0_9BILA</name>
<evidence type="ECO:0000313" key="3">
    <source>
        <dbReference type="Proteomes" id="UP000024635"/>
    </source>
</evidence>
<feature type="domain" description="CHK kinase-like" evidence="1">
    <location>
        <begin position="193"/>
        <end position="380"/>
    </location>
</feature>
<sequence length="460" mass="53617">MNLYTPAGGLFGTHVTWDDIEEDMQRELDTVAIFGPNKTAKNIGEGNGFMSRIVLIDPDWQHKDKELPEKFIVKILTQLAMQKFTSDIAKENKIDNQFNSPEFMAAIEVHQKRVIFPFRIGLETIIWGPRKYITNLFTLNSEHKEVFEGQLFQLHNVEVTVYEHLLKLPQGKIPMAKIYYMKKFSESNPVKGYMIMEYLEDLKPVHIYNHVTPNAVKEILRAKAVIEAMSLRFTPEEKKLFSENALSELFGEFFKKDIVADMMKMFREFGDGKLTERADKMEKIIPDLMDFKWADRLADELGMQRVLCHGDLWSMNILWRPKGDDVEMAALIDFQTAHLGCPAEDLVRVFSACLSGKDRQQHWEELVEVFYGYLEEEVGDMKMPYTLEQLKEAYRRFMPTGAFMIVPMIGPMFDILCKSPDEEQRKKSLDIVMEKIECLLDDLLYYHERNTRLRKGEESA</sequence>
<dbReference type="InterPro" id="IPR011009">
    <property type="entry name" value="Kinase-like_dom_sf"/>
</dbReference>
<dbReference type="Proteomes" id="UP000024635">
    <property type="component" value="Unassembled WGS sequence"/>
</dbReference>
<dbReference type="PANTHER" id="PTHR23020:SF8">
    <property type="entry name" value="CHK KINASE-LIKE DOMAIN-CONTAINING PROTEIN"/>
    <property type="match status" value="1"/>
</dbReference>
<keyword evidence="3" id="KW-1185">Reference proteome</keyword>
<dbReference type="OrthoDB" id="5915577at2759"/>
<dbReference type="InterPro" id="IPR015897">
    <property type="entry name" value="CHK_kinase-like"/>
</dbReference>